<dbReference type="RefSeq" id="WP_073612223.1">
    <property type="nucleotide sequence ID" value="NZ_FRFE01000003.1"/>
</dbReference>
<feature type="chain" id="PRO_5012364907" evidence="1">
    <location>
        <begin position="31"/>
        <end position="406"/>
    </location>
</feature>
<dbReference type="SUPFAM" id="SSF47090">
    <property type="entry name" value="PGBD-like"/>
    <property type="match status" value="1"/>
</dbReference>
<dbReference type="GO" id="GO:0009253">
    <property type="term" value="P:peptidoglycan catabolic process"/>
    <property type="evidence" value="ECO:0007669"/>
    <property type="project" value="TreeGrafter"/>
</dbReference>
<keyword evidence="1" id="KW-0732">Signal</keyword>
<evidence type="ECO:0000256" key="1">
    <source>
        <dbReference type="SAM" id="SignalP"/>
    </source>
</evidence>
<dbReference type="InterPro" id="IPR031304">
    <property type="entry name" value="SLT_2"/>
</dbReference>
<protein>
    <submittedName>
        <fullName evidence="4">Membrane-bound lytic murein transglycosylase B</fullName>
    </submittedName>
</protein>
<dbReference type="Proteomes" id="UP000184603">
    <property type="component" value="Unassembled WGS sequence"/>
</dbReference>
<evidence type="ECO:0000313" key="5">
    <source>
        <dbReference type="Proteomes" id="UP000184603"/>
    </source>
</evidence>
<evidence type="ECO:0000259" key="3">
    <source>
        <dbReference type="Pfam" id="PF13406"/>
    </source>
</evidence>
<accession>A0A1M7Y0D4</accession>
<reference evidence="4 5" key="1">
    <citation type="submission" date="2016-12" db="EMBL/GenBank/DDBJ databases">
        <authorList>
            <person name="Song W.-J."/>
            <person name="Kurnit D.M."/>
        </authorList>
    </citation>
    <scope>NUCLEOTIDE SEQUENCE [LARGE SCALE GENOMIC DNA]</scope>
    <source>
        <strain evidence="4 5">DSM 18488</strain>
    </source>
</reference>
<dbReference type="Pfam" id="PF13406">
    <property type="entry name" value="SLT_2"/>
    <property type="match status" value="1"/>
</dbReference>
<dbReference type="InterPro" id="IPR043426">
    <property type="entry name" value="MltB-like"/>
</dbReference>
<dbReference type="Gene3D" id="1.10.530.10">
    <property type="match status" value="1"/>
</dbReference>
<dbReference type="Pfam" id="PF01471">
    <property type="entry name" value="PG_binding_1"/>
    <property type="match status" value="1"/>
</dbReference>
<evidence type="ECO:0000313" key="4">
    <source>
        <dbReference type="EMBL" id="SHO44783.1"/>
    </source>
</evidence>
<dbReference type="InterPro" id="IPR002477">
    <property type="entry name" value="Peptidoglycan-bd-like"/>
</dbReference>
<dbReference type="InterPro" id="IPR036365">
    <property type="entry name" value="PGBD-like_sf"/>
</dbReference>
<dbReference type="InterPro" id="IPR011970">
    <property type="entry name" value="MltB_2"/>
</dbReference>
<dbReference type="PANTHER" id="PTHR30163">
    <property type="entry name" value="MEMBRANE-BOUND LYTIC MUREIN TRANSGLYCOSYLASE B"/>
    <property type="match status" value="1"/>
</dbReference>
<feature type="domain" description="Transglycosylase SLT" evidence="3">
    <location>
        <begin position="34"/>
        <end position="328"/>
    </location>
</feature>
<dbReference type="Gene3D" id="1.10.101.10">
    <property type="entry name" value="PGBD-like superfamily/PGBD"/>
    <property type="match status" value="1"/>
</dbReference>
<dbReference type="InterPro" id="IPR036366">
    <property type="entry name" value="PGBDSf"/>
</dbReference>
<gene>
    <name evidence="4" type="ORF">SAMN02745220_00874</name>
</gene>
<dbReference type="Gene3D" id="1.10.8.350">
    <property type="entry name" value="Bacterial muramidase"/>
    <property type="match status" value="1"/>
</dbReference>
<keyword evidence="5" id="KW-1185">Reference proteome</keyword>
<dbReference type="STRING" id="1121416.SAMN02745220_00874"/>
<dbReference type="PANTHER" id="PTHR30163:SF8">
    <property type="entry name" value="LYTIC MUREIN TRANSGLYCOSYLASE"/>
    <property type="match status" value="1"/>
</dbReference>
<dbReference type="EMBL" id="FRFE01000003">
    <property type="protein sequence ID" value="SHO44783.1"/>
    <property type="molecule type" value="Genomic_DNA"/>
</dbReference>
<dbReference type="InterPro" id="IPR023346">
    <property type="entry name" value="Lysozyme-like_dom_sf"/>
</dbReference>
<proteinExistence type="predicted"/>
<name>A0A1M7Y0D4_9BACT</name>
<dbReference type="AlphaFoldDB" id="A0A1M7Y0D4"/>
<sequence length="406" mass="45307">MNMKHNRIVKKIVAFGGALLLGICAVSAEANQDFVTWLKDFYPEAGREGITVATYNNAFQGVTEPDDVVLERAAYQPEFVQEVWEYLDTRVNTISVSKGLEKKEQFQAIFDQLEKRFGIDRNILLAIWSMETNYGAVLERPERLHYVPQALATLGWGDEKRSKFARNQLVAALQILQAKDINRQNMLGSWAGAMGHTQFIPTSYLAYAVDMDGDGRRDIWNSVPDALATAANLLAKNGWRSGNTWGYEVKLPPGVGKYAEETRTIGQWQQMGITRPDGKPFPRPDEKAILKVLAGESGPGFLMVKNFFVIKRYNNSDKYALAVGMLADHLGGYGGLNKDWPRPADSLTADEKIELQRLLKDKGLYDGEVDGQLGTGSRAAIREFEKRAGLQVNGMPTRTVLNALRK</sequence>
<feature type="signal peptide" evidence="1">
    <location>
        <begin position="1"/>
        <end position="30"/>
    </location>
</feature>
<dbReference type="NCBIfam" id="TIGR02283">
    <property type="entry name" value="MltB_2"/>
    <property type="match status" value="1"/>
</dbReference>
<organism evidence="4 5">
    <name type="scientific">Desulfopila aestuarii DSM 18488</name>
    <dbReference type="NCBI Taxonomy" id="1121416"/>
    <lineage>
        <taxon>Bacteria</taxon>
        <taxon>Pseudomonadati</taxon>
        <taxon>Thermodesulfobacteriota</taxon>
        <taxon>Desulfobulbia</taxon>
        <taxon>Desulfobulbales</taxon>
        <taxon>Desulfocapsaceae</taxon>
        <taxon>Desulfopila</taxon>
    </lineage>
</organism>
<evidence type="ECO:0000259" key="2">
    <source>
        <dbReference type="Pfam" id="PF01471"/>
    </source>
</evidence>
<dbReference type="GO" id="GO:0008933">
    <property type="term" value="F:peptidoglycan lytic transglycosylase activity"/>
    <property type="evidence" value="ECO:0007669"/>
    <property type="project" value="TreeGrafter"/>
</dbReference>
<feature type="domain" description="Peptidoglycan binding-like" evidence="2">
    <location>
        <begin position="353"/>
        <end position="404"/>
    </location>
</feature>
<dbReference type="SUPFAM" id="SSF53955">
    <property type="entry name" value="Lysozyme-like"/>
    <property type="match status" value="1"/>
</dbReference>